<evidence type="ECO:0000259" key="1">
    <source>
        <dbReference type="PROSITE" id="PS50943"/>
    </source>
</evidence>
<evidence type="ECO:0000313" key="3">
    <source>
        <dbReference type="EMBL" id="RIT35282.1"/>
    </source>
</evidence>
<evidence type="ECO:0000313" key="4">
    <source>
        <dbReference type="Proteomes" id="UP000038487"/>
    </source>
</evidence>
<evidence type="ECO:0000313" key="5">
    <source>
        <dbReference type="Proteomes" id="UP000284557"/>
    </source>
</evidence>
<reference evidence="2 4" key="1">
    <citation type="submission" date="2015-03" db="EMBL/GenBank/DDBJ databases">
        <authorList>
            <consortium name="Pathogen Informatics"/>
            <person name="Murphy D."/>
        </authorList>
    </citation>
    <scope>NUCLEOTIDE SEQUENCE [LARGE SCALE GENOMIC DNA]</scope>
    <source>
        <strain evidence="2 4">PAP036</strain>
    </source>
</reference>
<evidence type="ECO:0000313" key="2">
    <source>
        <dbReference type="EMBL" id="CPT21614.1"/>
    </source>
</evidence>
<feature type="domain" description="HTH cro/C1-type" evidence="1">
    <location>
        <begin position="48"/>
        <end position="83"/>
    </location>
</feature>
<dbReference type="EMBL" id="QXBN01000014">
    <property type="protein sequence ID" value="RIT35282.1"/>
    <property type="molecule type" value="Genomic_DNA"/>
</dbReference>
<gene>
    <name evidence="2" type="primary">espR_2</name>
    <name evidence="3" type="ORF">D2E76_17835</name>
    <name evidence="2" type="ORF">ERS075527_01785</name>
</gene>
<dbReference type="GeneID" id="93380500"/>
<dbReference type="Gene3D" id="1.10.260.40">
    <property type="entry name" value="lambda repressor-like DNA-binding domains"/>
    <property type="match status" value="1"/>
</dbReference>
<accession>A0A0U0WUV0</accession>
<proteinExistence type="predicted"/>
<organism evidence="2 4">
    <name type="scientific">Mycobacteroides abscessus</name>
    <dbReference type="NCBI Taxonomy" id="36809"/>
    <lineage>
        <taxon>Bacteria</taxon>
        <taxon>Bacillati</taxon>
        <taxon>Actinomycetota</taxon>
        <taxon>Actinomycetes</taxon>
        <taxon>Mycobacteriales</taxon>
        <taxon>Mycobacteriaceae</taxon>
        <taxon>Mycobacteroides</taxon>
    </lineage>
</organism>
<dbReference type="Proteomes" id="UP000284557">
    <property type="component" value="Unassembled WGS sequence"/>
</dbReference>
<dbReference type="AlphaFoldDB" id="A0A0U0WUV0"/>
<dbReference type="EMBL" id="CSUW01000003">
    <property type="protein sequence ID" value="CPT21614.1"/>
    <property type="molecule type" value="Genomic_DNA"/>
</dbReference>
<sequence length="144" mass="15689">MPHGDDADQDSFADRLNRLFAERTSKTGVELSLSQFISDFRDQTGVTLSKGYLSELRNGVAPDPRLDLVRAFSRYFNVDPSYFTVDSPARAEEIAARGELIDALQAAGATELGFRAAGLSASSMRHIAQIINSVRSLEGLPPID</sequence>
<dbReference type="Proteomes" id="UP000038487">
    <property type="component" value="Unassembled WGS sequence"/>
</dbReference>
<dbReference type="PROSITE" id="PS50943">
    <property type="entry name" value="HTH_CROC1"/>
    <property type="match status" value="1"/>
</dbReference>
<protein>
    <submittedName>
        <fullName evidence="2">Helix-turn-helix protein</fullName>
    </submittedName>
    <submittedName>
        <fullName evidence="3">Transcriptional regulator</fullName>
    </submittedName>
</protein>
<name>A0A0U0WUV0_9MYCO</name>
<dbReference type="GO" id="GO:0003677">
    <property type="term" value="F:DNA binding"/>
    <property type="evidence" value="ECO:0007669"/>
    <property type="project" value="InterPro"/>
</dbReference>
<reference evidence="3 5" key="2">
    <citation type="submission" date="2018-08" db="EMBL/GenBank/DDBJ databases">
        <title>Linezolid Resistance in Mycobacterium abscessus: MIC Distribution and Comprehensive Investigation of Resistance Mechanisms.</title>
        <authorList>
            <person name="Ye M."/>
            <person name="Xu L."/>
            <person name="Zou Y."/>
            <person name="Li B."/>
            <person name="Guo Q."/>
            <person name="Zhang Y."/>
            <person name="Zhan M."/>
            <person name="Xu B."/>
            <person name="Yu F."/>
            <person name="Zhang Z."/>
            <person name="Chu H."/>
        </authorList>
    </citation>
    <scope>NUCLEOTIDE SEQUENCE [LARGE SCALE GENOMIC DNA]</scope>
    <source>
        <strain evidence="3 5">G143</strain>
    </source>
</reference>
<comment type="caution">
    <text evidence="2">The sequence shown here is derived from an EMBL/GenBank/DDBJ whole genome shotgun (WGS) entry which is preliminary data.</text>
</comment>
<dbReference type="InterPro" id="IPR010982">
    <property type="entry name" value="Lambda_DNA-bd_dom_sf"/>
</dbReference>
<dbReference type="RefSeq" id="WP_005080930.1">
    <property type="nucleotide sequence ID" value="NZ_CM125927.1"/>
</dbReference>
<dbReference type="InterPro" id="IPR001387">
    <property type="entry name" value="Cro/C1-type_HTH"/>
</dbReference>